<comment type="similarity">
    <text evidence="3 18">Belongs to the complex I subunit 2 family.</text>
</comment>
<evidence type="ECO:0000313" key="20">
    <source>
        <dbReference type="EMBL" id="QGQ56388.1"/>
    </source>
</evidence>
<keyword evidence="14 18" id="KW-0830">Ubiquinone</keyword>
<keyword evidence="12 18" id="KW-1133">Transmembrane helix</keyword>
<evidence type="ECO:0000256" key="8">
    <source>
        <dbReference type="ARBA" id="ARBA00022692"/>
    </source>
</evidence>
<evidence type="ECO:0000256" key="10">
    <source>
        <dbReference type="ARBA" id="ARBA00022967"/>
    </source>
</evidence>
<keyword evidence="7 18" id="KW-0679">Respiratory chain</keyword>
<evidence type="ECO:0000256" key="5">
    <source>
        <dbReference type="ARBA" id="ARBA00021008"/>
    </source>
</evidence>
<keyword evidence="9 18" id="KW-0999">Mitochondrion inner membrane</keyword>
<name>A0A650BKI2_9HEXA</name>
<evidence type="ECO:0000256" key="15">
    <source>
        <dbReference type="ARBA" id="ARBA00023128"/>
    </source>
</evidence>
<evidence type="ECO:0000256" key="2">
    <source>
        <dbReference type="ARBA" id="ARBA00004448"/>
    </source>
</evidence>
<reference evidence="20" key="1">
    <citation type="submission" date="2019-11" db="EMBL/GenBank/DDBJ databases">
        <title>Complete mitochondrial genome of Pseudachorutes palmiensis (Collembola: Neanuridae).</title>
        <authorList>
            <person name="Dong J."/>
            <person name="Zhang F."/>
            <person name="Wang X.-L."/>
        </authorList>
    </citation>
    <scope>NUCLEOTIDE SEQUENCE</scope>
    <source>
        <tissue evidence="20">Whole body</tissue>
    </source>
</reference>
<feature type="transmembrane region" description="Helical" evidence="18">
    <location>
        <begin position="30"/>
        <end position="46"/>
    </location>
</feature>
<sequence>MLMKYKYLIFTPTLILGTLIAISSSSWVSAWLGLEINLMSIAPILINKMTLQSTEASIKYFIAQAIASITMIFFILYQTKSTLFSLNQNHEMILTAVLLMKAGVAPLHFWFPQVMVCSSWPQCMLLLTWQKLAPFVLLSFLTNKLVEVSIMISAVVGGLGALNQTDLKLLLTYSSIAHSAWMLSIIYINELVWILYFISYIFIILSTLYLFLKLQISNLTLFQLIKMPSNLKLMFLLNFFSLAGLPPLLGFIIKILILNTLMSVGFSLLLVLFMISASFISFYYYLRVTHSILFLTSGALQTLHFSSSPTSILSGYPILSLLGNLLLPWLIILV</sequence>
<keyword evidence="15 18" id="KW-0496">Mitochondrion</keyword>
<feature type="transmembrane region" description="Helical" evidence="18">
    <location>
        <begin position="92"/>
        <end position="111"/>
    </location>
</feature>
<dbReference type="InterPro" id="IPR001750">
    <property type="entry name" value="ND/Mrp_TM"/>
</dbReference>
<evidence type="ECO:0000256" key="4">
    <source>
        <dbReference type="ARBA" id="ARBA00012944"/>
    </source>
</evidence>
<dbReference type="EMBL" id="MN660051">
    <property type="protein sequence ID" value="QGQ56388.1"/>
    <property type="molecule type" value="Genomic_DNA"/>
</dbReference>
<keyword evidence="8 18" id="KW-0812">Transmembrane</keyword>
<evidence type="ECO:0000256" key="3">
    <source>
        <dbReference type="ARBA" id="ARBA00007012"/>
    </source>
</evidence>
<geneLocation type="mitochondrion" evidence="20"/>
<evidence type="ECO:0000256" key="7">
    <source>
        <dbReference type="ARBA" id="ARBA00022660"/>
    </source>
</evidence>
<accession>A0A650BKI2</accession>
<feature type="transmembrane region" description="Helical" evidence="18">
    <location>
        <begin position="194"/>
        <end position="212"/>
    </location>
</feature>
<evidence type="ECO:0000256" key="17">
    <source>
        <dbReference type="ARBA" id="ARBA00049551"/>
    </source>
</evidence>
<dbReference type="Pfam" id="PF00361">
    <property type="entry name" value="Proton_antipo_M"/>
    <property type="match status" value="1"/>
</dbReference>
<comment type="catalytic activity">
    <reaction evidence="17 18">
        <text>a ubiquinone + NADH + 5 H(+)(in) = a ubiquinol + NAD(+) + 4 H(+)(out)</text>
        <dbReference type="Rhea" id="RHEA:29091"/>
        <dbReference type="Rhea" id="RHEA-COMP:9565"/>
        <dbReference type="Rhea" id="RHEA-COMP:9566"/>
        <dbReference type="ChEBI" id="CHEBI:15378"/>
        <dbReference type="ChEBI" id="CHEBI:16389"/>
        <dbReference type="ChEBI" id="CHEBI:17976"/>
        <dbReference type="ChEBI" id="CHEBI:57540"/>
        <dbReference type="ChEBI" id="CHEBI:57945"/>
        <dbReference type="EC" id="7.1.1.2"/>
    </reaction>
</comment>
<keyword evidence="10 18" id="KW-1278">Translocase</keyword>
<dbReference type="InterPro" id="IPR003917">
    <property type="entry name" value="NADH_UbQ_OxRdtase_chain2"/>
</dbReference>
<comment type="subcellular location">
    <subcellularLocation>
        <location evidence="2 18">Mitochondrion inner membrane</location>
        <topology evidence="2 18">Multi-pass membrane protein</topology>
    </subcellularLocation>
</comment>
<evidence type="ECO:0000256" key="6">
    <source>
        <dbReference type="ARBA" id="ARBA00022448"/>
    </source>
</evidence>
<dbReference type="GO" id="GO:0006120">
    <property type="term" value="P:mitochondrial electron transport, NADH to ubiquinone"/>
    <property type="evidence" value="ECO:0007669"/>
    <property type="project" value="InterPro"/>
</dbReference>
<dbReference type="AlphaFoldDB" id="A0A650BKI2"/>
<keyword evidence="6" id="KW-0813">Transport</keyword>
<feature type="transmembrane region" description="Helical" evidence="18">
    <location>
        <begin position="313"/>
        <end position="332"/>
    </location>
</feature>
<gene>
    <name evidence="20" type="primary">ND2</name>
</gene>
<evidence type="ECO:0000256" key="18">
    <source>
        <dbReference type="RuleBase" id="RU003403"/>
    </source>
</evidence>
<comment type="function">
    <text evidence="18">Core subunit of the mitochondrial membrane respiratory chain NADH dehydrogenase (Complex I) which catalyzes electron transfer from NADH through the respiratory chain, using ubiquinone as an electron acceptor. Essential for the catalytic activity and assembly of complex I.</text>
</comment>
<evidence type="ECO:0000256" key="1">
    <source>
        <dbReference type="ARBA" id="ARBA00003257"/>
    </source>
</evidence>
<dbReference type="InterPro" id="IPR050175">
    <property type="entry name" value="Complex_I_Subunit_2"/>
</dbReference>
<keyword evidence="13 18" id="KW-0520">NAD</keyword>
<feature type="transmembrane region" description="Helical" evidence="18">
    <location>
        <begin position="58"/>
        <end position="77"/>
    </location>
</feature>
<evidence type="ECO:0000256" key="14">
    <source>
        <dbReference type="ARBA" id="ARBA00023075"/>
    </source>
</evidence>
<organism evidence="20">
    <name type="scientific">Pseudachorutes palmiensis</name>
    <dbReference type="NCBI Taxonomy" id="187685"/>
    <lineage>
        <taxon>Eukaryota</taxon>
        <taxon>Metazoa</taxon>
        <taxon>Ecdysozoa</taxon>
        <taxon>Arthropoda</taxon>
        <taxon>Hexapoda</taxon>
        <taxon>Collembola</taxon>
        <taxon>Poduromorpha</taxon>
        <taxon>Poduroidea</taxon>
        <taxon>Neanuridae</taxon>
        <taxon>Pseudachorutinae</taxon>
        <taxon>Pseudachorutes</taxon>
    </lineage>
</organism>
<dbReference type="EC" id="7.1.1.2" evidence="4 18"/>
<feature type="transmembrane region" description="Helical" evidence="18">
    <location>
        <begin position="7"/>
        <end position="24"/>
    </location>
</feature>
<proteinExistence type="inferred from homology"/>
<protein>
    <recommendedName>
        <fullName evidence="5 18">NADH-ubiquinone oxidoreductase chain 2</fullName>
        <ecNumber evidence="4 18">7.1.1.2</ecNumber>
    </recommendedName>
</protein>
<evidence type="ECO:0000256" key="12">
    <source>
        <dbReference type="ARBA" id="ARBA00022989"/>
    </source>
</evidence>
<keyword evidence="11 18" id="KW-0249">Electron transport</keyword>
<dbReference type="PRINTS" id="PR01436">
    <property type="entry name" value="NADHDHGNASE2"/>
</dbReference>
<evidence type="ECO:0000256" key="9">
    <source>
        <dbReference type="ARBA" id="ARBA00022792"/>
    </source>
</evidence>
<dbReference type="PANTHER" id="PTHR46552:SF1">
    <property type="entry name" value="NADH-UBIQUINONE OXIDOREDUCTASE CHAIN 2"/>
    <property type="match status" value="1"/>
</dbReference>
<dbReference type="GO" id="GO:0005743">
    <property type="term" value="C:mitochondrial inner membrane"/>
    <property type="evidence" value="ECO:0007669"/>
    <property type="project" value="UniProtKB-SubCell"/>
</dbReference>
<evidence type="ECO:0000256" key="13">
    <source>
        <dbReference type="ARBA" id="ARBA00023027"/>
    </source>
</evidence>
<dbReference type="GO" id="GO:0008137">
    <property type="term" value="F:NADH dehydrogenase (ubiquinone) activity"/>
    <property type="evidence" value="ECO:0007669"/>
    <property type="project" value="UniProtKB-EC"/>
</dbReference>
<keyword evidence="16 18" id="KW-0472">Membrane</keyword>
<dbReference type="PANTHER" id="PTHR46552">
    <property type="entry name" value="NADH-UBIQUINONE OXIDOREDUCTASE CHAIN 2"/>
    <property type="match status" value="1"/>
</dbReference>
<evidence type="ECO:0000256" key="16">
    <source>
        <dbReference type="ARBA" id="ARBA00023136"/>
    </source>
</evidence>
<evidence type="ECO:0000259" key="19">
    <source>
        <dbReference type="Pfam" id="PF00361"/>
    </source>
</evidence>
<feature type="transmembrane region" description="Helical" evidence="18">
    <location>
        <begin position="169"/>
        <end position="188"/>
    </location>
</feature>
<comment type="function">
    <text evidence="1">Core subunit of the mitochondrial membrane respiratory chain NADH dehydrogenase (Complex I) that is believed to belong to the minimal assembly required for catalysis. Complex I functions in the transfer of electrons from NADH to the respiratory chain. The immediate electron acceptor for the enzyme is believed to be ubiquinone.</text>
</comment>
<feature type="domain" description="NADH:quinone oxidoreductase/Mrp antiporter transmembrane" evidence="19">
    <location>
        <begin position="24"/>
        <end position="277"/>
    </location>
</feature>
<feature type="transmembrane region" description="Helical" evidence="18">
    <location>
        <begin position="264"/>
        <end position="286"/>
    </location>
</feature>
<feature type="transmembrane region" description="Helical" evidence="18">
    <location>
        <begin position="233"/>
        <end position="258"/>
    </location>
</feature>
<evidence type="ECO:0000256" key="11">
    <source>
        <dbReference type="ARBA" id="ARBA00022982"/>
    </source>
</evidence>